<dbReference type="OrthoDB" id="9790266at2"/>
<dbReference type="Proteomes" id="UP000192042">
    <property type="component" value="Chromosome I"/>
</dbReference>
<dbReference type="PANTHER" id="PTHR44196:SF1">
    <property type="entry name" value="DEHYDROGENASE_REDUCTASE SDR FAMILY MEMBER 7B"/>
    <property type="match status" value="1"/>
</dbReference>
<dbReference type="InterPro" id="IPR036291">
    <property type="entry name" value="NAD(P)-bd_dom_sf"/>
</dbReference>
<dbReference type="NCBIfam" id="NF005495">
    <property type="entry name" value="PRK07109.1"/>
    <property type="match status" value="1"/>
</dbReference>
<comment type="similarity">
    <text evidence="1 3">Belongs to the short-chain dehydrogenases/reductases (SDR) family.</text>
</comment>
<dbReference type="RefSeq" id="WP_080885929.1">
    <property type="nucleotide sequence ID" value="NZ_LT828648.1"/>
</dbReference>
<protein>
    <submittedName>
        <fullName evidence="5">Uncharacterized oxidoreductase YxnA</fullName>
        <ecNumber evidence="5">1.-.-.-</ecNumber>
    </submittedName>
</protein>
<evidence type="ECO:0000259" key="4">
    <source>
        <dbReference type="SMART" id="SM00822"/>
    </source>
</evidence>
<dbReference type="SMART" id="SM00822">
    <property type="entry name" value="PKS_KR"/>
    <property type="match status" value="1"/>
</dbReference>
<dbReference type="SUPFAM" id="SSF51735">
    <property type="entry name" value="NAD(P)-binding Rossmann-fold domains"/>
    <property type="match status" value="1"/>
</dbReference>
<dbReference type="Gene3D" id="3.40.50.720">
    <property type="entry name" value="NAD(P)-binding Rossmann-like Domain"/>
    <property type="match status" value="1"/>
</dbReference>
<dbReference type="InterPro" id="IPR002347">
    <property type="entry name" value="SDR_fam"/>
</dbReference>
<keyword evidence="2 5" id="KW-0560">Oxidoreductase</keyword>
<evidence type="ECO:0000256" key="1">
    <source>
        <dbReference type="ARBA" id="ARBA00006484"/>
    </source>
</evidence>
<keyword evidence="6" id="KW-1185">Reference proteome</keyword>
<reference evidence="5 6" key="1">
    <citation type="submission" date="2017-03" db="EMBL/GenBank/DDBJ databases">
        <authorList>
            <person name="Afonso C.L."/>
            <person name="Miller P.J."/>
            <person name="Scott M.A."/>
            <person name="Spackman E."/>
            <person name="Goraichik I."/>
            <person name="Dimitrov K.M."/>
            <person name="Suarez D.L."/>
            <person name="Swayne D.E."/>
        </authorList>
    </citation>
    <scope>NUCLEOTIDE SEQUENCE [LARGE SCALE GENOMIC DNA]</scope>
    <source>
        <strain evidence="5">Genome sequencing of Nitrospira japonica strain NJ11</strain>
    </source>
</reference>
<dbReference type="InterPro" id="IPR057326">
    <property type="entry name" value="KR_dom"/>
</dbReference>
<name>A0A1W1I317_9BACT</name>
<dbReference type="PRINTS" id="PR00081">
    <property type="entry name" value="GDHRDH"/>
</dbReference>
<proteinExistence type="inferred from homology"/>
<dbReference type="STRING" id="1325564.NSJP_1212"/>
<dbReference type="EMBL" id="LT828648">
    <property type="protein sequence ID" value="SLM47384.1"/>
    <property type="molecule type" value="Genomic_DNA"/>
</dbReference>
<dbReference type="Pfam" id="PF00106">
    <property type="entry name" value="adh_short"/>
    <property type="match status" value="1"/>
</dbReference>
<gene>
    <name evidence="5" type="primary">yxnA</name>
    <name evidence="5" type="ORF">NSJP_1212</name>
</gene>
<dbReference type="GO" id="GO:0016020">
    <property type="term" value="C:membrane"/>
    <property type="evidence" value="ECO:0007669"/>
    <property type="project" value="TreeGrafter"/>
</dbReference>
<evidence type="ECO:0000256" key="3">
    <source>
        <dbReference type="RuleBase" id="RU000363"/>
    </source>
</evidence>
<dbReference type="KEGG" id="nja:NSJP_1212"/>
<accession>A0A1W1I317</accession>
<dbReference type="GO" id="GO:0016491">
    <property type="term" value="F:oxidoreductase activity"/>
    <property type="evidence" value="ECO:0007669"/>
    <property type="project" value="UniProtKB-KW"/>
</dbReference>
<dbReference type="PANTHER" id="PTHR44196">
    <property type="entry name" value="DEHYDROGENASE/REDUCTASE SDR FAMILY MEMBER 7B"/>
    <property type="match status" value="1"/>
</dbReference>
<dbReference type="AlphaFoldDB" id="A0A1W1I317"/>
<evidence type="ECO:0000313" key="6">
    <source>
        <dbReference type="Proteomes" id="UP000192042"/>
    </source>
</evidence>
<dbReference type="InterPro" id="IPR020904">
    <property type="entry name" value="Sc_DH/Rdtase_CS"/>
</dbReference>
<evidence type="ECO:0000256" key="2">
    <source>
        <dbReference type="ARBA" id="ARBA00023002"/>
    </source>
</evidence>
<feature type="domain" description="Ketoreductase" evidence="4">
    <location>
        <begin position="11"/>
        <end position="188"/>
    </location>
</feature>
<evidence type="ECO:0000313" key="5">
    <source>
        <dbReference type="EMBL" id="SLM47384.1"/>
    </source>
</evidence>
<sequence length="355" mass="38702">MSLRLKPIREQVIVITGATSGIGLVTARLAASRCGRLILTGRNEAALRELSQEIQGNESHGGVAHFVPADVADEAALRRVADEAIRRHGRIDTWINCAGVSTYGRLMDVPVADQRRVFDTNFWGVVHGSRIAVEQLRTHGGALINIGSAVSDRAIPLQGPYCASKHAVKAYTDALRMEIEHDGLPISVTLVKPCSVDTPFADHARNYLTSQPQNPPPLYAPEVVAQTILSCAERPVRDVFVGVEGKLLAMMEHAFPRLTDKIMERSFFRAQHTRRPARRTRQDSLYRTPADAELKERARGRVGVSASSFYTEASLRPFVTGAMIAAAGITAAALFGRGGSSSRHTGILPHTFERP</sequence>
<dbReference type="CDD" id="cd05360">
    <property type="entry name" value="SDR_c3"/>
    <property type="match status" value="1"/>
</dbReference>
<dbReference type="EC" id="1.-.-.-" evidence="5"/>
<dbReference type="PROSITE" id="PS00061">
    <property type="entry name" value="ADH_SHORT"/>
    <property type="match status" value="1"/>
</dbReference>
<organism evidence="5 6">
    <name type="scientific">Nitrospira japonica</name>
    <dbReference type="NCBI Taxonomy" id="1325564"/>
    <lineage>
        <taxon>Bacteria</taxon>
        <taxon>Pseudomonadati</taxon>
        <taxon>Nitrospirota</taxon>
        <taxon>Nitrospiria</taxon>
        <taxon>Nitrospirales</taxon>
        <taxon>Nitrospiraceae</taxon>
        <taxon>Nitrospira</taxon>
    </lineage>
</organism>
<dbReference type="PRINTS" id="PR00080">
    <property type="entry name" value="SDRFAMILY"/>
</dbReference>